<organism evidence="3 4">
    <name type="scientific">Ensete ventricosum</name>
    <name type="common">Abyssinian banana</name>
    <name type="synonym">Musa ensete</name>
    <dbReference type="NCBI Taxonomy" id="4639"/>
    <lineage>
        <taxon>Eukaryota</taxon>
        <taxon>Viridiplantae</taxon>
        <taxon>Streptophyta</taxon>
        <taxon>Embryophyta</taxon>
        <taxon>Tracheophyta</taxon>
        <taxon>Spermatophyta</taxon>
        <taxon>Magnoliopsida</taxon>
        <taxon>Liliopsida</taxon>
        <taxon>Zingiberales</taxon>
        <taxon>Musaceae</taxon>
        <taxon>Ensete</taxon>
    </lineage>
</organism>
<evidence type="ECO:0000256" key="1">
    <source>
        <dbReference type="SAM" id="MobiDB-lite"/>
    </source>
</evidence>
<proteinExistence type="predicted"/>
<evidence type="ECO:0000259" key="2">
    <source>
        <dbReference type="Pfam" id="PF26055"/>
    </source>
</evidence>
<sequence length="461" mass="51176">MHCWCHSVPGTVSYRDKLGTPVWTDKANLDLCIMLRLSKEAILTFILMKEKLDAAGKRCYFKNYDIIQPKSFYLPGSVDVNDKQMEQWNLNPPPLYLWSRADWTTKHKTIASHYGHTFTEQEIPAAEGLVKKPSEVLAAEDHMEQEPSKGVATSQATEARKEDTKSSGGRNKRFSAENCSGGSRKRRRSKKKAKVSQAKEDGKLSDMSISPDHLESRTRSQSHLPSEPVETPTERANNQDVYFSSGMEFGVTTGGNDIFKDIVNDDIDEIARRYTAPAAGEGMFNRNSHGWPTGGIGSHDYGVPSSDSRFSDYTRSNIDSLSRNTYSNDIDGYRRISETDLRAQIRLYGTQGQDERSQRNGMLLGGSDSVLGQPRLFPPSYGPSSASMVSAMDRYAPRLDEASYVRPRNQGPVGPLPGTGSIFDYDIHGVRRDRPPNSIGFAPGPHPSYPHPGASGGWLDE</sequence>
<gene>
    <name evidence="3" type="ORF">B296_00023582</name>
</gene>
<dbReference type="Pfam" id="PF26055">
    <property type="entry name" value="Mtase_EDM2"/>
    <property type="match status" value="1"/>
</dbReference>
<accession>A0A426Y172</accession>
<dbReference type="PANTHER" id="PTHR46235">
    <property type="entry name" value="PHD FINGER-CONTAINING PROTEIN DDB_G0268158"/>
    <property type="match status" value="1"/>
</dbReference>
<comment type="caution">
    <text evidence="3">The sequence shown here is derived from an EMBL/GenBank/DDBJ whole genome shotgun (WGS) entry which is preliminary data.</text>
</comment>
<feature type="region of interest" description="Disordered" evidence="1">
    <location>
        <begin position="141"/>
        <end position="240"/>
    </location>
</feature>
<feature type="domain" description="DM2" evidence="2">
    <location>
        <begin position="70"/>
        <end position="111"/>
    </location>
</feature>
<dbReference type="PANTHER" id="PTHR46235:SF3">
    <property type="entry name" value="PHD FINGER-CONTAINING PROTEIN DDB_G0268158"/>
    <property type="match status" value="1"/>
</dbReference>
<feature type="compositionally biased region" description="Basic and acidic residues" evidence="1">
    <location>
        <begin position="425"/>
        <end position="435"/>
    </location>
</feature>
<dbReference type="AlphaFoldDB" id="A0A426Y172"/>
<protein>
    <recommendedName>
        <fullName evidence="2">DM2 domain-containing protein</fullName>
    </recommendedName>
</protein>
<feature type="region of interest" description="Disordered" evidence="1">
    <location>
        <begin position="406"/>
        <end position="461"/>
    </location>
</feature>
<dbReference type="InterPro" id="IPR058939">
    <property type="entry name" value="Mtase_EDM2"/>
</dbReference>
<dbReference type="EMBL" id="AMZH03015786">
    <property type="protein sequence ID" value="RRT45513.1"/>
    <property type="molecule type" value="Genomic_DNA"/>
</dbReference>
<dbReference type="Proteomes" id="UP000287651">
    <property type="component" value="Unassembled WGS sequence"/>
</dbReference>
<feature type="compositionally biased region" description="Basic residues" evidence="1">
    <location>
        <begin position="183"/>
        <end position="194"/>
    </location>
</feature>
<name>A0A426Y172_ENSVE</name>
<evidence type="ECO:0000313" key="3">
    <source>
        <dbReference type="EMBL" id="RRT45513.1"/>
    </source>
</evidence>
<reference evidence="3 4" key="1">
    <citation type="journal article" date="2014" name="Agronomy (Basel)">
        <title>A Draft Genome Sequence for Ensete ventricosum, the Drought-Tolerant Tree Against Hunger.</title>
        <authorList>
            <person name="Harrison J."/>
            <person name="Moore K.A."/>
            <person name="Paszkiewicz K."/>
            <person name="Jones T."/>
            <person name="Grant M."/>
            <person name="Ambacheew D."/>
            <person name="Muzemil S."/>
            <person name="Studholme D.J."/>
        </authorList>
    </citation>
    <scope>NUCLEOTIDE SEQUENCE [LARGE SCALE GENOMIC DNA]</scope>
</reference>
<evidence type="ECO:0000313" key="4">
    <source>
        <dbReference type="Proteomes" id="UP000287651"/>
    </source>
</evidence>